<protein>
    <submittedName>
        <fullName evidence="2">Uncharacterized protein</fullName>
    </submittedName>
</protein>
<evidence type="ECO:0000313" key="2">
    <source>
        <dbReference type="EMBL" id="MPY38486.1"/>
    </source>
</evidence>
<comment type="caution">
    <text evidence="2">The sequence shown here is derived from an EMBL/GenBank/DDBJ whole genome shotgun (WGS) entry which is preliminary data.</text>
</comment>
<feature type="region of interest" description="Disordered" evidence="1">
    <location>
        <begin position="136"/>
        <end position="161"/>
    </location>
</feature>
<sequence>MTSPKARFAFAANPRALEDLRQAPAHIQDLVLLHLQDLVHGEQRGPLLHHWFGQDLSDCRKLYVDPQAAWRIVYQERRAPTNSAHRREIFLIAVGPRLHNEVYNTAVHRLGRERTAQAPLAQAALARSPRFLARTSQSASAAAARPAAPLPLDSFSRKAPR</sequence>
<keyword evidence="3" id="KW-1185">Reference proteome</keyword>
<dbReference type="EMBL" id="VJZE01000002">
    <property type="protein sequence ID" value="MPY38486.1"/>
    <property type="molecule type" value="Genomic_DNA"/>
</dbReference>
<gene>
    <name evidence="2" type="ORF">FNH04_00450</name>
</gene>
<dbReference type="Proteomes" id="UP000326979">
    <property type="component" value="Unassembled WGS sequence"/>
</dbReference>
<feature type="compositionally biased region" description="Low complexity" evidence="1">
    <location>
        <begin position="136"/>
        <end position="152"/>
    </location>
</feature>
<accession>A0A5N8VUY0</accession>
<dbReference type="AlphaFoldDB" id="A0A5N8VUY0"/>
<reference evidence="2 3" key="1">
    <citation type="submission" date="2019-07" db="EMBL/GenBank/DDBJ databases">
        <title>New species of Amycolatopsis and Streptomyces.</title>
        <authorList>
            <person name="Duangmal K."/>
            <person name="Teo W.F.A."/>
            <person name="Lipun K."/>
        </authorList>
    </citation>
    <scope>NUCLEOTIDE SEQUENCE [LARGE SCALE GENOMIC DNA]</scope>
    <source>
        <strain evidence="2 3">TISTR 2346</strain>
    </source>
</reference>
<organism evidence="2 3">
    <name type="scientific">Streptomyces phyllanthi</name>
    <dbReference type="NCBI Taxonomy" id="1803180"/>
    <lineage>
        <taxon>Bacteria</taxon>
        <taxon>Bacillati</taxon>
        <taxon>Actinomycetota</taxon>
        <taxon>Actinomycetes</taxon>
        <taxon>Kitasatosporales</taxon>
        <taxon>Streptomycetaceae</taxon>
        <taxon>Streptomyces</taxon>
    </lineage>
</organism>
<evidence type="ECO:0000313" key="3">
    <source>
        <dbReference type="Proteomes" id="UP000326979"/>
    </source>
</evidence>
<proteinExistence type="predicted"/>
<dbReference type="RefSeq" id="WP_194236485.1">
    <property type="nucleotide sequence ID" value="NZ_BAABEQ010000029.1"/>
</dbReference>
<evidence type="ECO:0000256" key="1">
    <source>
        <dbReference type="SAM" id="MobiDB-lite"/>
    </source>
</evidence>
<name>A0A5N8VUY0_9ACTN</name>